<feature type="transmembrane region" description="Helical" evidence="2">
    <location>
        <begin position="44"/>
        <end position="64"/>
    </location>
</feature>
<sequence>MPPATKTKKTKGAKPAPKKKAAPKKGPSPVSLAVRSWFFRPTPLIITAFIISGIVFAPYAPHLLPDLSQLEEYQFEMEAIEVNQPNEWVPGTLIDTVLINSEFPERISLLQPNLSRDVAEALHAHPWVHHVDSVRLTNERSIRASLKYRLPVAFVETNEGLFPVDAEGVLLPAVDFKIEDIDKLPHITNVLTKPIGKAGTPWGGGIVESAAKIAAALTPNQNMEKYWNRFELTSIVAPDVKEGQMTADDMTFELATRGGSRVVWGKPPGADDLEPTVQQKIGRMEQYLSRFGKFDEPDGPYRIDIRLFDAISLQPLDGLIYR</sequence>
<dbReference type="RefSeq" id="WP_145203360.1">
    <property type="nucleotide sequence ID" value="NZ_CP036267.1"/>
</dbReference>
<dbReference type="AlphaFoldDB" id="A0A517QT38"/>
<keyword evidence="2" id="KW-0812">Transmembrane</keyword>
<keyword evidence="2" id="KW-1133">Transmembrane helix</keyword>
<dbReference type="EMBL" id="CP036267">
    <property type="protein sequence ID" value="QDT34816.1"/>
    <property type="molecule type" value="Genomic_DNA"/>
</dbReference>
<organism evidence="3 4">
    <name type="scientific">Thalassoglobus polymorphus</name>
    <dbReference type="NCBI Taxonomy" id="2527994"/>
    <lineage>
        <taxon>Bacteria</taxon>
        <taxon>Pseudomonadati</taxon>
        <taxon>Planctomycetota</taxon>
        <taxon>Planctomycetia</taxon>
        <taxon>Planctomycetales</taxon>
        <taxon>Planctomycetaceae</taxon>
        <taxon>Thalassoglobus</taxon>
    </lineage>
</organism>
<proteinExistence type="predicted"/>
<evidence type="ECO:0000256" key="1">
    <source>
        <dbReference type="SAM" id="MobiDB-lite"/>
    </source>
</evidence>
<keyword evidence="2" id="KW-0472">Membrane</keyword>
<feature type="region of interest" description="Disordered" evidence="1">
    <location>
        <begin position="1"/>
        <end position="29"/>
    </location>
</feature>
<evidence type="ECO:0000256" key="2">
    <source>
        <dbReference type="SAM" id="Phobius"/>
    </source>
</evidence>
<keyword evidence="3" id="KW-0132">Cell division</keyword>
<evidence type="ECO:0000313" key="4">
    <source>
        <dbReference type="Proteomes" id="UP000315724"/>
    </source>
</evidence>
<keyword evidence="4" id="KW-1185">Reference proteome</keyword>
<dbReference type="OrthoDB" id="287558at2"/>
<evidence type="ECO:0000313" key="3">
    <source>
        <dbReference type="EMBL" id="QDT34816.1"/>
    </source>
</evidence>
<dbReference type="GO" id="GO:0051301">
    <property type="term" value="P:cell division"/>
    <property type="evidence" value="ECO:0007669"/>
    <property type="project" value="UniProtKB-KW"/>
</dbReference>
<keyword evidence="3" id="KW-0131">Cell cycle</keyword>
<protein>
    <submittedName>
        <fullName evidence="3">Cell division protein FtsQ</fullName>
    </submittedName>
</protein>
<reference evidence="3 4" key="1">
    <citation type="submission" date="2019-02" db="EMBL/GenBank/DDBJ databases">
        <title>Deep-cultivation of Planctomycetes and their phenomic and genomic characterization uncovers novel biology.</title>
        <authorList>
            <person name="Wiegand S."/>
            <person name="Jogler M."/>
            <person name="Boedeker C."/>
            <person name="Pinto D."/>
            <person name="Vollmers J."/>
            <person name="Rivas-Marin E."/>
            <person name="Kohn T."/>
            <person name="Peeters S.H."/>
            <person name="Heuer A."/>
            <person name="Rast P."/>
            <person name="Oberbeckmann S."/>
            <person name="Bunk B."/>
            <person name="Jeske O."/>
            <person name="Meyerdierks A."/>
            <person name="Storesund J.E."/>
            <person name="Kallscheuer N."/>
            <person name="Luecker S."/>
            <person name="Lage O.M."/>
            <person name="Pohl T."/>
            <person name="Merkel B.J."/>
            <person name="Hornburger P."/>
            <person name="Mueller R.-W."/>
            <person name="Bruemmer F."/>
            <person name="Labrenz M."/>
            <person name="Spormann A.M."/>
            <person name="Op den Camp H."/>
            <person name="Overmann J."/>
            <person name="Amann R."/>
            <person name="Jetten M.S.M."/>
            <person name="Mascher T."/>
            <person name="Medema M.H."/>
            <person name="Devos D.P."/>
            <person name="Kaster A.-K."/>
            <person name="Ovreas L."/>
            <person name="Rohde M."/>
            <person name="Galperin M.Y."/>
            <person name="Jogler C."/>
        </authorList>
    </citation>
    <scope>NUCLEOTIDE SEQUENCE [LARGE SCALE GENOMIC DNA]</scope>
    <source>
        <strain evidence="3 4">Mal48</strain>
    </source>
</reference>
<feature type="compositionally biased region" description="Basic residues" evidence="1">
    <location>
        <begin position="1"/>
        <end position="23"/>
    </location>
</feature>
<name>A0A517QT38_9PLAN</name>
<dbReference type="KEGG" id="tpol:Mal48_40880"/>
<dbReference type="Proteomes" id="UP000315724">
    <property type="component" value="Chromosome"/>
</dbReference>
<accession>A0A517QT38</accession>
<gene>
    <name evidence="3" type="primary">ftsQ</name>
    <name evidence="3" type="ORF">Mal48_40880</name>
</gene>